<proteinExistence type="predicted"/>
<feature type="domain" description="NTF2" evidence="3">
    <location>
        <begin position="14"/>
        <end position="52"/>
    </location>
</feature>
<name>A0ABC8SYA9_9AQUA</name>
<keyword evidence="5" id="KW-1185">Reference proteome</keyword>
<evidence type="ECO:0000256" key="2">
    <source>
        <dbReference type="SAM" id="MobiDB-lite"/>
    </source>
</evidence>
<protein>
    <recommendedName>
        <fullName evidence="3">NTF2 domain-containing protein</fullName>
    </recommendedName>
</protein>
<evidence type="ECO:0000259" key="3">
    <source>
        <dbReference type="PROSITE" id="PS50177"/>
    </source>
</evidence>
<dbReference type="GO" id="GO:0003723">
    <property type="term" value="F:RNA binding"/>
    <property type="evidence" value="ECO:0007669"/>
    <property type="project" value="UniProtKB-KW"/>
</dbReference>
<dbReference type="PANTHER" id="PTHR10693:SF58">
    <property type="entry name" value="OS02G0131700 PROTEIN"/>
    <property type="match status" value="1"/>
</dbReference>
<feature type="region of interest" description="Disordered" evidence="2">
    <location>
        <begin position="105"/>
        <end position="127"/>
    </location>
</feature>
<dbReference type="GO" id="GO:0005737">
    <property type="term" value="C:cytoplasm"/>
    <property type="evidence" value="ECO:0007669"/>
    <property type="project" value="UniProtKB-ARBA"/>
</dbReference>
<dbReference type="InterPro" id="IPR002075">
    <property type="entry name" value="NTF2_dom"/>
</dbReference>
<comment type="caution">
    <text evidence="4">The sequence shown here is derived from an EMBL/GenBank/DDBJ whole genome shotgun (WGS) entry which is preliminary data.</text>
</comment>
<reference evidence="4 5" key="1">
    <citation type="submission" date="2024-02" db="EMBL/GenBank/DDBJ databases">
        <authorList>
            <person name="Vignale AGUSTIN F."/>
            <person name="Sosa J E."/>
            <person name="Modenutti C."/>
        </authorList>
    </citation>
    <scope>NUCLEOTIDE SEQUENCE [LARGE SCALE GENOMIC DNA]</scope>
</reference>
<dbReference type="Gene3D" id="3.10.450.50">
    <property type="match status" value="1"/>
</dbReference>
<dbReference type="InterPro" id="IPR032710">
    <property type="entry name" value="NTF2-like_dom_sf"/>
</dbReference>
<evidence type="ECO:0000256" key="1">
    <source>
        <dbReference type="ARBA" id="ARBA00022884"/>
    </source>
</evidence>
<dbReference type="PROSITE" id="PS50177">
    <property type="entry name" value="NTF2_DOMAIN"/>
    <property type="match status" value="1"/>
</dbReference>
<keyword evidence="1" id="KW-0694">RNA-binding</keyword>
<dbReference type="InterPro" id="IPR039539">
    <property type="entry name" value="Ras_GTPase_bind_prot"/>
</dbReference>
<dbReference type="AlphaFoldDB" id="A0ABC8SYA9"/>
<organism evidence="4 5">
    <name type="scientific">Ilex paraguariensis</name>
    <name type="common">yerba mate</name>
    <dbReference type="NCBI Taxonomy" id="185542"/>
    <lineage>
        <taxon>Eukaryota</taxon>
        <taxon>Viridiplantae</taxon>
        <taxon>Streptophyta</taxon>
        <taxon>Embryophyta</taxon>
        <taxon>Tracheophyta</taxon>
        <taxon>Spermatophyta</taxon>
        <taxon>Magnoliopsida</taxon>
        <taxon>eudicotyledons</taxon>
        <taxon>Gunneridae</taxon>
        <taxon>Pentapetalae</taxon>
        <taxon>asterids</taxon>
        <taxon>campanulids</taxon>
        <taxon>Aquifoliales</taxon>
        <taxon>Aquifoliaceae</taxon>
        <taxon>Ilex</taxon>
    </lineage>
</organism>
<evidence type="ECO:0000313" key="4">
    <source>
        <dbReference type="EMBL" id="CAK9162168.1"/>
    </source>
</evidence>
<dbReference type="Pfam" id="PF02136">
    <property type="entry name" value="NTF2"/>
    <property type="match status" value="1"/>
</dbReference>
<dbReference type="SUPFAM" id="SSF54427">
    <property type="entry name" value="NTF2-like"/>
    <property type="match status" value="1"/>
</dbReference>
<dbReference type="EMBL" id="CAUOFW020003813">
    <property type="protein sequence ID" value="CAK9162168.1"/>
    <property type="molecule type" value="Genomic_DNA"/>
</dbReference>
<accession>A0ABC8SYA9</accession>
<sequence length="127" mass="13673">MASPYRASVSAVQVGRYFVQQYYPVLCQRPHLVHHFYTDDSSMVRVDGNSSKTVSAKLAAYSAFGSYGSSYVHPQTPSSVAQTAAYGAYPSTYVAQQSYAPSSTAATLTTAQQPTSAPPQAYYGSNY</sequence>
<gene>
    <name evidence="4" type="ORF">ILEXP_LOCUS31014</name>
</gene>
<dbReference type="InterPro" id="IPR018222">
    <property type="entry name" value="Nuclear_transport_factor_2_euk"/>
</dbReference>
<evidence type="ECO:0000313" key="5">
    <source>
        <dbReference type="Proteomes" id="UP001642360"/>
    </source>
</evidence>
<dbReference type="Proteomes" id="UP001642360">
    <property type="component" value="Unassembled WGS sequence"/>
</dbReference>
<dbReference type="PANTHER" id="PTHR10693">
    <property type="entry name" value="RAS GTPASE-ACTIVATING PROTEIN-BINDING PROTEIN"/>
    <property type="match status" value="1"/>
</dbReference>